<reference evidence="1" key="2">
    <citation type="submission" date="2023-02" db="EMBL/GenBank/DDBJ databases">
        <authorList>
            <person name="Sun Q."/>
            <person name="Mori K."/>
        </authorList>
    </citation>
    <scope>NUCLEOTIDE SEQUENCE</scope>
    <source>
        <strain evidence="1">NBRC 112290</strain>
    </source>
</reference>
<dbReference type="GO" id="GO:0030638">
    <property type="term" value="P:polyketide metabolic process"/>
    <property type="evidence" value="ECO:0007669"/>
    <property type="project" value="InterPro"/>
</dbReference>
<sequence length="339" mass="36924">MSDPLSPASYAPYPSVEEYILDWTDRIWADGAIGDIAGMYAADLPVRTASGVGVGVEGVIRGSLAKKAAFLHRIGVGEDVVWESRGPSSFVSHHRVLHTGAQHGPWAYGPTTGRAAVSRNLPVCLVEDAMVTEEWVVRDEWAVVEGLGHDPSAVAIAAPVDLSPLGAGGIFGRPAPADPVLEGDSGPRPATHREEATFVASLWSDVVRERRFDRVPDFYSRDCIVHTSRNRTVTRLDGVRGDLMELLAPFPDAEVNVRDIAVHRSPDRGLRASVMWQLRGTYSGLPVYGTPRGERVEVLGVSQYELEGGRVRREYRIFDEIAVLAQIEAQRARQGVTPS</sequence>
<dbReference type="EMBL" id="BSUM01000001">
    <property type="protein sequence ID" value="GMA30904.1"/>
    <property type="molecule type" value="Genomic_DNA"/>
</dbReference>
<keyword evidence="2" id="KW-1185">Reference proteome</keyword>
<dbReference type="InterPro" id="IPR032710">
    <property type="entry name" value="NTF2-like_dom_sf"/>
</dbReference>
<evidence type="ECO:0008006" key="3">
    <source>
        <dbReference type="Google" id="ProtNLM"/>
    </source>
</evidence>
<dbReference type="SUPFAM" id="SSF54427">
    <property type="entry name" value="NTF2-like"/>
    <property type="match status" value="2"/>
</dbReference>
<dbReference type="RefSeq" id="WP_284249661.1">
    <property type="nucleotide sequence ID" value="NZ_BSUM01000001.1"/>
</dbReference>
<dbReference type="Pfam" id="PF07366">
    <property type="entry name" value="SnoaL"/>
    <property type="match status" value="1"/>
</dbReference>
<dbReference type="AlphaFoldDB" id="A0AA37UMV9"/>
<gene>
    <name evidence="1" type="ORF">GCM10025875_08960</name>
</gene>
<comment type="caution">
    <text evidence="1">The sequence shown here is derived from an EMBL/GenBank/DDBJ whole genome shotgun (WGS) entry which is preliminary data.</text>
</comment>
<dbReference type="Gene3D" id="3.10.450.50">
    <property type="match status" value="2"/>
</dbReference>
<protein>
    <recommendedName>
        <fullName evidence="3">SnoaL-like polyketide cyclase</fullName>
    </recommendedName>
</protein>
<dbReference type="InterPro" id="IPR009959">
    <property type="entry name" value="Cyclase_SnoaL-like"/>
</dbReference>
<organism evidence="1 2">
    <name type="scientific">Litorihabitans aurantiacus</name>
    <dbReference type="NCBI Taxonomy" id="1930061"/>
    <lineage>
        <taxon>Bacteria</taxon>
        <taxon>Bacillati</taxon>
        <taxon>Actinomycetota</taxon>
        <taxon>Actinomycetes</taxon>
        <taxon>Micrococcales</taxon>
        <taxon>Beutenbergiaceae</taxon>
        <taxon>Litorihabitans</taxon>
    </lineage>
</organism>
<accession>A0AA37UMV9</accession>
<reference evidence="1" key="1">
    <citation type="journal article" date="2014" name="Int. J. Syst. Evol. Microbiol.">
        <title>Complete genome sequence of Corynebacterium casei LMG S-19264T (=DSM 44701T), isolated from a smear-ripened cheese.</title>
        <authorList>
            <consortium name="US DOE Joint Genome Institute (JGI-PGF)"/>
            <person name="Walter F."/>
            <person name="Albersmeier A."/>
            <person name="Kalinowski J."/>
            <person name="Ruckert C."/>
        </authorList>
    </citation>
    <scope>NUCLEOTIDE SEQUENCE</scope>
    <source>
        <strain evidence="1">NBRC 112290</strain>
    </source>
</reference>
<proteinExistence type="predicted"/>
<name>A0AA37UMV9_9MICO</name>
<evidence type="ECO:0000313" key="1">
    <source>
        <dbReference type="EMBL" id="GMA30904.1"/>
    </source>
</evidence>
<dbReference type="Proteomes" id="UP001157161">
    <property type="component" value="Unassembled WGS sequence"/>
</dbReference>
<evidence type="ECO:0000313" key="2">
    <source>
        <dbReference type="Proteomes" id="UP001157161"/>
    </source>
</evidence>